<proteinExistence type="predicted"/>
<accession>A0A0K1PQE9</accession>
<dbReference type="AlphaFoldDB" id="A0A0K1PQE9"/>
<organism evidence="1 2">
    <name type="scientific">Labilithrix luteola</name>
    <dbReference type="NCBI Taxonomy" id="1391654"/>
    <lineage>
        <taxon>Bacteria</taxon>
        <taxon>Pseudomonadati</taxon>
        <taxon>Myxococcota</taxon>
        <taxon>Polyangia</taxon>
        <taxon>Polyangiales</taxon>
        <taxon>Labilitrichaceae</taxon>
        <taxon>Labilithrix</taxon>
    </lineage>
</organism>
<dbReference type="STRING" id="1391654.AKJ09_02429"/>
<protein>
    <submittedName>
        <fullName evidence="1">Uncharacterized protein</fullName>
    </submittedName>
</protein>
<dbReference type="EMBL" id="CP012333">
    <property type="protein sequence ID" value="AKU95765.1"/>
    <property type="molecule type" value="Genomic_DNA"/>
</dbReference>
<evidence type="ECO:0000313" key="2">
    <source>
        <dbReference type="Proteomes" id="UP000064967"/>
    </source>
</evidence>
<gene>
    <name evidence="1" type="ORF">AKJ09_02429</name>
</gene>
<reference evidence="1 2" key="1">
    <citation type="submission" date="2015-08" db="EMBL/GenBank/DDBJ databases">
        <authorList>
            <person name="Babu N.S."/>
            <person name="Beckwith C.J."/>
            <person name="Beseler K.G."/>
            <person name="Brison A."/>
            <person name="Carone J.V."/>
            <person name="Caskin T.P."/>
            <person name="Diamond M."/>
            <person name="Durham M.E."/>
            <person name="Foxe J.M."/>
            <person name="Go M."/>
            <person name="Henderson B.A."/>
            <person name="Jones I.B."/>
            <person name="McGettigan J.A."/>
            <person name="Micheletti S.J."/>
            <person name="Nasrallah M.E."/>
            <person name="Ortiz D."/>
            <person name="Piller C.R."/>
            <person name="Privatt S.R."/>
            <person name="Schneider S.L."/>
            <person name="Sharp S."/>
            <person name="Smith T.C."/>
            <person name="Stanton J.D."/>
            <person name="Ullery H.E."/>
            <person name="Wilson R.J."/>
            <person name="Serrano M.G."/>
            <person name="Buck G."/>
            <person name="Lee V."/>
            <person name="Wang Y."/>
            <person name="Carvalho R."/>
            <person name="Voegtly L."/>
            <person name="Shi R."/>
            <person name="Duckworth R."/>
            <person name="Johnson A."/>
            <person name="Loviza R."/>
            <person name="Walstead R."/>
            <person name="Shah Z."/>
            <person name="Kiflezghi M."/>
            <person name="Wade K."/>
            <person name="Ball S.L."/>
            <person name="Bradley K.W."/>
            <person name="Asai D.J."/>
            <person name="Bowman C.A."/>
            <person name="Russell D.A."/>
            <person name="Pope W.H."/>
            <person name="Jacobs-Sera D."/>
            <person name="Hendrix R.W."/>
            <person name="Hatfull G.F."/>
        </authorList>
    </citation>
    <scope>NUCLEOTIDE SEQUENCE [LARGE SCALE GENOMIC DNA]</scope>
    <source>
        <strain evidence="1 2">DSM 27648</strain>
    </source>
</reference>
<name>A0A0K1PQE9_9BACT</name>
<dbReference type="KEGG" id="llu:AKJ09_02429"/>
<sequence length="46" mass="5025">MQPDSVAAALVDLGLVARRVRPDARGRHVRVYVALDPMTTARRPVA</sequence>
<keyword evidence="2" id="KW-1185">Reference proteome</keyword>
<evidence type="ECO:0000313" key="1">
    <source>
        <dbReference type="EMBL" id="AKU95765.1"/>
    </source>
</evidence>
<dbReference type="Proteomes" id="UP000064967">
    <property type="component" value="Chromosome"/>
</dbReference>